<keyword evidence="3" id="KW-0436">Ligase</keyword>
<dbReference type="CDD" id="cd17630">
    <property type="entry name" value="OSB_MenE-like"/>
    <property type="match status" value="1"/>
</dbReference>
<dbReference type="EMBL" id="BSPO01000001">
    <property type="protein sequence ID" value="GLS82085.1"/>
    <property type="molecule type" value="Genomic_DNA"/>
</dbReference>
<dbReference type="InterPro" id="IPR025110">
    <property type="entry name" value="AMP-bd_C"/>
</dbReference>
<sequence length="467" mass="51599">MTKVACPVAVAARTHGAALAWHSIEQSYRYDQFHEQVLQLQRQLLRLSVQRGELIAYQGNNSPTMLALFWACARQGFIFCPLSPKWTQSQVVNLLAEHNIRHVISSVYPSLSTLSLANSADNDCASETAANQPCVSIDIERDAPCNVILTSGSSGFPKAAVHSFANHVASAQGSASMIALSNQDSWLLNLPLFHIGGLATTIRCALAAACVVAPVNSQPLIEQLQSLRPSHVSCVDAQLLPLWQQPQFVDALTRCKALLLGGSAISDTTLTMLEQHNICAFISYGLTEMSSQVATAPVNRQGLVGSPLPGRELTIENGHILMRGPCRFLGYLERGQLTVLPQHQWFDSKDLGQWQQNQLKIVGRADNRFVSGGENIQPETIEALLLRHPQIQRAMVYPLPDERFGQLPHAVIDAQTELTQQQLDAFLADKLPRFMRPRSYLAWPQRLTSVGIKFNRRQVLRALNVEH</sequence>
<dbReference type="InterPro" id="IPR042099">
    <property type="entry name" value="ANL_N_sf"/>
</dbReference>
<dbReference type="PANTHER" id="PTHR43201">
    <property type="entry name" value="ACYL-COA SYNTHETASE"/>
    <property type="match status" value="1"/>
</dbReference>
<dbReference type="PANTHER" id="PTHR43201:SF32">
    <property type="entry name" value="2-SUCCINYLBENZOATE--COA LIGASE, CHLOROPLASTIC_PEROXISOMAL"/>
    <property type="match status" value="1"/>
</dbReference>
<dbReference type="Proteomes" id="UP001157439">
    <property type="component" value="Unassembled WGS sequence"/>
</dbReference>
<dbReference type="GO" id="GO:0031956">
    <property type="term" value="F:medium-chain fatty acid-CoA ligase activity"/>
    <property type="evidence" value="ECO:0007669"/>
    <property type="project" value="TreeGrafter"/>
</dbReference>
<organism evidence="3 4">
    <name type="scientific">Paraferrimonas haliotis</name>
    <dbReference type="NCBI Taxonomy" id="2013866"/>
    <lineage>
        <taxon>Bacteria</taxon>
        <taxon>Pseudomonadati</taxon>
        <taxon>Pseudomonadota</taxon>
        <taxon>Gammaproteobacteria</taxon>
        <taxon>Alteromonadales</taxon>
        <taxon>Ferrimonadaceae</taxon>
        <taxon>Paraferrimonas</taxon>
    </lineage>
</organism>
<dbReference type="InterPro" id="IPR000873">
    <property type="entry name" value="AMP-dep_synth/lig_dom"/>
</dbReference>
<dbReference type="Gene3D" id="3.40.50.12780">
    <property type="entry name" value="N-terminal domain of ligase-like"/>
    <property type="match status" value="1"/>
</dbReference>
<proteinExistence type="predicted"/>
<gene>
    <name evidence="3" type="primary">menE</name>
    <name evidence="3" type="ORF">GCM10007894_00620</name>
</gene>
<evidence type="ECO:0000259" key="2">
    <source>
        <dbReference type="Pfam" id="PF13193"/>
    </source>
</evidence>
<keyword evidence="4" id="KW-1185">Reference proteome</keyword>
<dbReference type="Pfam" id="PF00501">
    <property type="entry name" value="AMP-binding"/>
    <property type="match status" value="1"/>
</dbReference>
<feature type="domain" description="AMP-binding enzyme C-terminal" evidence="2">
    <location>
        <begin position="381"/>
        <end position="441"/>
    </location>
</feature>
<protein>
    <submittedName>
        <fullName evidence="3">2-succinylbenzoate-CoA ligase</fullName>
    </submittedName>
</protein>
<feature type="domain" description="AMP-dependent synthetase/ligase" evidence="1">
    <location>
        <begin position="11"/>
        <end position="332"/>
    </location>
</feature>
<accession>A0AA37WX33</accession>
<dbReference type="AlphaFoldDB" id="A0AA37WX33"/>
<dbReference type="Gene3D" id="3.30.300.30">
    <property type="match status" value="1"/>
</dbReference>
<dbReference type="InterPro" id="IPR020845">
    <property type="entry name" value="AMP-binding_CS"/>
</dbReference>
<name>A0AA37WX33_9GAMM</name>
<dbReference type="InterPro" id="IPR045851">
    <property type="entry name" value="AMP-bd_C_sf"/>
</dbReference>
<dbReference type="Pfam" id="PF13193">
    <property type="entry name" value="AMP-binding_C"/>
    <property type="match status" value="1"/>
</dbReference>
<comment type="caution">
    <text evidence="3">The sequence shown here is derived from an EMBL/GenBank/DDBJ whole genome shotgun (WGS) entry which is preliminary data.</text>
</comment>
<dbReference type="GO" id="GO:0006631">
    <property type="term" value="P:fatty acid metabolic process"/>
    <property type="evidence" value="ECO:0007669"/>
    <property type="project" value="TreeGrafter"/>
</dbReference>
<dbReference type="SUPFAM" id="SSF56801">
    <property type="entry name" value="Acetyl-CoA synthetase-like"/>
    <property type="match status" value="1"/>
</dbReference>
<evidence type="ECO:0000313" key="4">
    <source>
        <dbReference type="Proteomes" id="UP001157439"/>
    </source>
</evidence>
<reference evidence="3 4" key="1">
    <citation type="journal article" date="2014" name="Int. J. Syst. Evol. Microbiol.">
        <title>Complete genome sequence of Corynebacterium casei LMG S-19264T (=DSM 44701T), isolated from a smear-ripened cheese.</title>
        <authorList>
            <consortium name="US DOE Joint Genome Institute (JGI-PGF)"/>
            <person name="Walter F."/>
            <person name="Albersmeier A."/>
            <person name="Kalinowski J."/>
            <person name="Ruckert C."/>
        </authorList>
    </citation>
    <scope>NUCLEOTIDE SEQUENCE [LARGE SCALE GENOMIC DNA]</scope>
    <source>
        <strain evidence="3 4">NBRC 112785</strain>
    </source>
</reference>
<dbReference type="RefSeq" id="WP_095500165.1">
    <property type="nucleotide sequence ID" value="NZ_BSPO01000001.1"/>
</dbReference>
<dbReference type="PROSITE" id="PS00455">
    <property type="entry name" value="AMP_BINDING"/>
    <property type="match status" value="1"/>
</dbReference>
<evidence type="ECO:0000259" key="1">
    <source>
        <dbReference type="Pfam" id="PF00501"/>
    </source>
</evidence>
<evidence type="ECO:0000313" key="3">
    <source>
        <dbReference type="EMBL" id="GLS82085.1"/>
    </source>
</evidence>